<dbReference type="SUPFAM" id="SSF54427">
    <property type="entry name" value="NTF2-like"/>
    <property type="match status" value="1"/>
</dbReference>
<dbReference type="Pfam" id="PF12680">
    <property type="entry name" value="SnoaL_2"/>
    <property type="match status" value="1"/>
</dbReference>
<evidence type="ECO:0000259" key="1">
    <source>
        <dbReference type="Pfam" id="PF12680"/>
    </source>
</evidence>
<dbReference type="OMA" id="VWHQPGK"/>
<organism evidence="2 3">
    <name type="scientific">Modestobacter italicus (strain DSM 44449 / CECT 9708 / BC 501)</name>
    <dbReference type="NCBI Taxonomy" id="2732864"/>
    <lineage>
        <taxon>Bacteria</taxon>
        <taxon>Bacillati</taxon>
        <taxon>Actinomycetota</taxon>
        <taxon>Actinomycetes</taxon>
        <taxon>Geodermatophilales</taxon>
        <taxon>Geodermatophilaceae</taxon>
        <taxon>Modestobacter</taxon>
    </lineage>
</organism>
<dbReference type="OrthoDB" id="8375282at2"/>
<dbReference type="Gene3D" id="3.10.450.50">
    <property type="match status" value="1"/>
</dbReference>
<dbReference type="eggNOG" id="COG3631">
    <property type="taxonomic scope" value="Bacteria"/>
</dbReference>
<sequence length="134" mass="14716">MFEPMSEHPHVTVVRTAYDAFAKGDLTALDEVLAEDVRWHLPGRNQFSGTYAGPPAVYEMFGRLMAATEGSFRIEVRTVLADDEHVLALVDVTARSGERSCAVTDVHVCRMRGGRIAEFWATAGDQYALDAVLG</sequence>
<proteinExistence type="predicted"/>
<dbReference type="STRING" id="477641.MODMU_3991"/>
<dbReference type="PANTHER" id="PTHR41252">
    <property type="entry name" value="BLR2505 PROTEIN"/>
    <property type="match status" value="1"/>
</dbReference>
<keyword evidence="3" id="KW-1185">Reference proteome</keyword>
<evidence type="ECO:0000313" key="2">
    <source>
        <dbReference type="EMBL" id="CCH89394.1"/>
    </source>
</evidence>
<dbReference type="KEGG" id="mmar:MODMU_3991"/>
<accession>I4F181</accession>
<protein>
    <recommendedName>
        <fullName evidence="1">SnoaL-like domain-containing protein</fullName>
    </recommendedName>
</protein>
<dbReference type="Proteomes" id="UP000006461">
    <property type="component" value="Chromosome"/>
</dbReference>
<name>I4F181_MODI5</name>
<dbReference type="InterPro" id="IPR032710">
    <property type="entry name" value="NTF2-like_dom_sf"/>
</dbReference>
<dbReference type="PANTHER" id="PTHR41252:SF1">
    <property type="entry name" value="BLR2505 PROTEIN"/>
    <property type="match status" value="1"/>
</dbReference>
<dbReference type="InterPro" id="IPR037401">
    <property type="entry name" value="SnoaL-like"/>
</dbReference>
<dbReference type="EMBL" id="FO203431">
    <property type="protein sequence ID" value="CCH89394.1"/>
    <property type="molecule type" value="Genomic_DNA"/>
</dbReference>
<reference evidence="2 3" key="1">
    <citation type="journal article" date="2012" name="J. Bacteriol.">
        <title>Genome Sequence of Radiation-Resistant Modestobacter marinus Strain BC501, a Representative Actinobacterium That Thrives on Calcareous Stone Surfaces.</title>
        <authorList>
            <person name="Normand P."/>
            <person name="Gury J."/>
            <person name="Pujic P."/>
            <person name="Chouaia B."/>
            <person name="Crotti E."/>
            <person name="Brusetti L."/>
            <person name="Daffonchio D."/>
            <person name="Vacherie B."/>
            <person name="Barbe V."/>
            <person name="Medigue C."/>
            <person name="Calteau A."/>
            <person name="Ghodhbane-Gtari F."/>
            <person name="Essoussi I."/>
            <person name="Nouioui I."/>
            <person name="Abbassi-Ghozzi I."/>
            <person name="Gtari M."/>
        </authorList>
    </citation>
    <scope>NUCLEOTIDE SEQUENCE [LARGE SCALE GENOMIC DNA]</scope>
    <source>
        <strain evidence="3">BC 501</strain>
    </source>
</reference>
<feature type="domain" description="SnoaL-like" evidence="1">
    <location>
        <begin position="14"/>
        <end position="118"/>
    </location>
</feature>
<dbReference type="AlphaFoldDB" id="I4F181"/>
<gene>
    <name evidence="2" type="ordered locus">MODMU_3991</name>
</gene>
<evidence type="ECO:0000313" key="3">
    <source>
        <dbReference type="Proteomes" id="UP000006461"/>
    </source>
</evidence>
<dbReference type="HOGENOM" id="CLU_123830_1_0_11"/>